<feature type="repeat" description="WD" evidence="3">
    <location>
        <begin position="335"/>
        <end position="376"/>
    </location>
</feature>
<protein>
    <submittedName>
        <fullName evidence="6">Sperm-associated antigen 16</fullName>
    </submittedName>
</protein>
<feature type="repeat" description="WD" evidence="3">
    <location>
        <begin position="586"/>
        <end position="618"/>
    </location>
</feature>
<dbReference type="PANTHER" id="PTHR14604">
    <property type="entry name" value="WD40 REPEAT PF20"/>
    <property type="match status" value="1"/>
</dbReference>
<dbReference type="FunFam" id="2.130.10.10:FF:001313">
    <property type="entry name" value="Predicted protein"/>
    <property type="match status" value="1"/>
</dbReference>
<dbReference type="EMBL" id="REGN01007439">
    <property type="protein sequence ID" value="RNA06294.1"/>
    <property type="molecule type" value="Genomic_DNA"/>
</dbReference>
<dbReference type="SUPFAM" id="SSF50978">
    <property type="entry name" value="WD40 repeat-like"/>
    <property type="match status" value="1"/>
</dbReference>
<proteinExistence type="predicted"/>
<dbReference type="PANTHER" id="PTHR14604:SF3">
    <property type="entry name" value="SPERM-ASSOCIATED ANTIGEN 16 PROTEIN"/>
    <property type="match status" value="1"/>
</dbReference>
<dbReference type="InterPro" id="IPR001680">
    <property type="entry name" value="WD40_rpt"/>
</dbReference>
<keyword evidence="4" id="KW-0175">Coiled coil</keyword>
<feature type="compositionally biased region" description="Basic and acidic residues" evidence="5">
    <location>
        <begin position="282"/>
        <end position="305"/>
    </location>
</feature>
<name>A0A3M7Q508_BRAPC</name>
<dbReference type="InterPro" id="IPR015943">
    <property type="entry name" value="WD40/YVTN_repeat-like_dom_sf"/>
</dbReference>
<dbReference type="Proteomes" id="UP000276133">
    <property type="component" value="Unassembled WGS sequence"/>
</dbReference>
<dbReference type="GO" id="GO:1990716">
    <property type="term" value="C:axonemal central apparatus"/>
    <property type="evidence" value="ECO:0007669"/>
    <property type="project" value="TreeGrafter"/>
</dbReference>
<dbReference type="OrthoDB" id="538223at2759"/>
<feature type="repeat" description="WD" evidence="3">
    <location>
        <begin position="419"/>
        <end position="460"/>
    </location>
</feature>
<keyword evidence="7" id="KW-1185">Reference proteome</keyword>
<dbReference type="InterPro" id="IPR019775">
    <property type="entry name" value="WD40_repeat_CS"/>
</dbReference>
<dbReference type="GO" id="GO:0035082">
    <property type="term" value="P:axoneme assembly"/>
    <property type="evidence" value="ECO:0007669"/>
    <property type="project" value="TreeGrafter"/>
</dbReference>
<keyword evidence="2" id="KW-0677">Repeat</keyword>
<feature type="coiled-coil region" evidence="4">
    <location>
        <begin position="147"/>
        <end position="181"/>
    </location>
</feature>
<comment type="caution">
    <text evidence="6">The sequence shown here is derived from an EMBL/GenBank/DDBJ whole genome shotgun (WGS) entry which is preliminary data.</text>
</comment>
<gene>
    <name evidence="6" type="ORF">BpHYR1_042364</name>
</gene>
<feature type="repeat" description="WD" evidence="3">
    <location>
        <begin position="503"/>
        <end position="544"/>
    </location>
</feature>
<evidence type="ECO:0000256" key="5">
    <source>
        <dbReference type="SAM" id="MobiDB-lite"/>
    </source>
</evidence>
<dbReference type="SMART" id="SM00320">
    <property type="entry name" value="WD40"/>
    <property type="match status" value="7"/>
</dbReference>
<evidence type="ECO:0000256" key="1">
    <source>
        <dbReference type="ARBA" id="ARBA00022574"/>
    </source>
</evidence>
<dbReference type="STRING" id="10195.A0A3M7Q508"/>
<dbReference type="PROSITE" id="PS50294">
    <property type="entry name" value="WD_REPEATS_REGION"/>
    <property type="match status" value="4"/>
</dbReference>
<feature type="repeat" description="WD" evidence="3">
    <location>
        <begin position="461"/>
        <end position="502"/>
    </location>
</feature>
<evidence type="ECO:0000313" key="7">
    <source>
        <dbReference type="Proteomes" id="UP000276133"/>
    </source>
</evidence>
<dbReference type="PROSITE" id="PS50082">
    <property type="entry name" value="WD_REPEATS_2"/>
    <property type="match status" value="6"/>
</dbReference>
<dbReference type="PROSITE" id="PS00678">
    <property type="entry name" value="WD_REPEATS_1"/>
    <property type="match status" value="3"/>
</dbReference>
<keyword evidence="1 3" id="KW-0853">WD repeat</keyword>
<dbReference type="Pfam" id="PF00400">
    <property type="entry name" value="WD40"/>
    <property type="match status" value="7"/>
</dbReference>
<dbReference type="InterPro" id="IPR036322">
    <property type="entry name" value="WD40_repeat_dom_sf"/>
</dbReference>
<dbReference type="PRINTS" id="PR00320">
    <property type="entry name" value="GPROTEINBRPT"/>
</dbReference>
<dbReference type="InterPro" id="IPR020472">
    <property type="entry name" value="WD40_PAC1"/>
</dbReference>
<organism evidence="6 7">
    <name type="scientific">Brachionus plicatilis</name>
    <name type="common">Marine rotifer</name>
    <name type="synonym">Brachionus muelleri</name>
    <dbReference type="NCBI Taxonomy" id="10195"/>
    <lineage>
        <taxon>Eukaryota</taxon>
        <taxon>Metazoa</taxon>
        <taxon>Spiralia</taxon>
        <taxon>Gnathifera</taxon>
        <taxon>Rotifera</taxon>
        <taxon>Eurotatoria</taxon>
        <taxon>Monogononta</taxon>
        <taxon>Pseudotrocha</taxon>
        <taxon>Ploima</taxon>
        <taxon>Brachionidae</taxon>
        <taxon>Brachionus</taxon>
    </lineage>
</organism>
<accession>A0A3M7Q508</accession>
<evidence type="ECO:0000256" key="4">
    <source>
        <dbReference type="SAM" id="Coils"/>
    </source>
</evidence>
<feature type="repeat" description="WD" evidence="3">
    <location>
        <begin position="377"/>
        <end position="418"/>
    </location>
</feature>
<feature type="region of interest" description="Disordered" evidence="5">
    <location>
        <begin position="282"/>
        <end position="313"/>
    </location>
</feature>
<dbReference type="AlphaFoldDB" id="A0A3M7Q508"/>
<dbReference type="InterPro" id="IPR050995">
    <property type="entry name" value="WD-F-box_domain-protein"/>
</dbReference>
<sequence length="618" mass="70710">MATVQPALKMDLLKKQSAHEIPRIDLSKIDNVPYFIEKEFIRDIDDDFVYEEVPVEDFYENENEENFDLAISKLDDGSKDKLTVATPPRADLHVIPETTDDFIRNFLVKLNLLKTLNAFQNEWYEHVQSGKLKADETGTVPDIYAKNQQLTDQVKFLQLEVDRFKKAAEKAKEEYVKMKKERDYHRMHHNRVAQEKNKLITDLKRLKLHYETYEPLLKNMKDKYEGAIRDKIVNQLERDRAMAELGAIKSNENMSPKEKIDKKELGPTQKRLLDYRNGEKLLKEEMSKKKPEEPFIKNRHPKDSEFPPETGLNPYLNRLKEDAHNLTSIRLSQTIQAHNLPISSIAIHPRKMIAVTTSDDKTWKMWTIPDGQMIMRGDGHTDWVSGCDFHPNGKMLATSSGDSTVKIWNFEKQKCMHTFTDHLQAVWDVSWHSCGNFLVSASRDNTAKVWDLNSLRCRYTLRGHADAVNSVEFLHFSNIVLTGSADKTISLWDARTGLVAHTFYGHMNSVNHATFNLRGDTLASCDSMGIVKLWDVRKIAVTESHDFGPYSANSVAFNPLSTMIVVASDDGSLKSFNIQSQQLTPLAAHEDAVNCVNFDLNGSYILSGGCDNTLRVWS</sequence>
<evidence type="ECO:0000256" key="2">
    <source>
        <dbReference type="ARBA" id="ARBA00022737"/>
    </source>
</evidence>
<dbReference type="CDD" id="cd00200">
    <property type="entry name" value="WD40"/>
    <property type="match status" value="1"/>
</dbReference>
<reference evidence="6 7" key="1">
    <citation type="journal article" date="2018" name="Sci. Rep.">
        <title>Genomic signatures of local adaptation to the degree of environmental predictability in rotifers.</title>
        <authorList>
            <person name="Franch-Gras L."/>
            <person name="Hahn C."/>
            <person name="Garcia-Roger E.M."/>
            <person name="Carmona M.J."/>
            <person name="Serra M."/>
            <person name="Gomez A."/>
        </authorList>
    </citation>
    <scope>NUCLEOTIDE SEQUENCE [LARGE SCALE GENOMIC DNA]</scope>
    <source>
        <strain evidence="6">HYR1</strain>
    </source>
</reference>
<dbReference type="Gene3D" id="2.130.10.10">
    <property type="entry name" value="YVTN repeat-like/Quinoprotein amine dehydrogenase"/>
    <property type="match status" value="3"/>
</dbReference>
<evidence type="ECO:0000313" key="6">
    <source>
        <dbReference type="EMBL" id="RNA06294.1"/>
    </source>
</evidence>
<evidence type="ECO:0000256" key="3">
    <source>
        <dbReference type="PROSITE-ProRule" id="PRU00221"/>
    </source>
</evidence>